<sequence length="528" mass="57608">MTMPAVFAVAIVHDRVMKIAILMIVSCALLSCADAGAVTAQSPQTPVAVPIVSAPPVPTPAVEHKRLLEELAALRQKNEALALESKFADLRVELIDNQTNWFEIVTSSMIGLFGVLITVIVIFFALRFGKAAVAEAREELRKDREDIVQLLADAKASVAEIQTHRETAKQLIGDLKPGEVPTDPKVQADLREIADAALAKPRRDRSIDDYRALVMAAFLDKDWSAMERRSSAMIYMFEDDIDEESLCFALFNRAYALGELDQRAEAIAIYGEIVSRFSSSEHHDLQTQVAMALLNQGYELGALNRRAEALVIYDDIMTRFGKSHHPELQERVAKALVNKGIELAALNRRAEAITVCDDVVTHFGGNKRPELQEPVARALINKGLELGALDRKVDAITTYDDIVKRFGGSENPDLQTHVAKALVCKGVVLGALDRGTDALVTYDDVVARFGDSEHHGLQQQVAKALVCKGCDLGALDQGAEALIAYNDVVMRFAGSACPDLQKQVANALFNTACIHALDANVADSIETL</sequence>
<evidence type="ECO:0008006" key="5">
    <source>
        <dbReference type="Google" id="ProtNLM"/>
    </source>
</evidence>
<dbReference type="Gene3D" id="1.25.40.10">
    <property type="entry name" value="Tetratricopeptide repeat domain"/>
    <property type="match status" value="1"/>
</dbReference>
<protein>
    <recommendedName>
        <fullName evidence="5">Tetratricopeptide repeat protein</fullName>
    </recommendedName>
</protein>
<accession>A0A418YUG7</accession>
<dbReference type="SMART" id="SM00028">
    <property type="entry name" value="TPR"/>
    <property type="match status" value="6"/>
</dbReference>
<dbReference type="AlphaFoldDB" id="A0A418YUG7"/>
<feature type="signal peptide" evidence="2">
    <location>
        <begin position="1"/>
        <end position="37"/>
    </location>
</feature>
<keyword evidence="1" id="KW-0472">Membrane</keyword>
<keyword evidence="4" id="KW-1185">Reference proteome</keyword>
<gene>
    <name evidence="3" type="ORF">D0Z70_06995</name>
</gene>
<reference evidence="3 4" key="1">
    <citation type="submission" date="2018-08" db="EMBL/GenBank/DDBJ databases">
        <title>Sphingobium sp. EO9.</title>
        <authorList>
            <person name="Park Y."/>
            <person name="Kim K.H."/>
            <person name="Jeon C.O."/>
        </authorList>
    </citation>
    <scope>NUCLEOTIDE SEQUENCE [LARGE SCALE GENOMIC DNA]</scope>
    <source>
        <strain evidence="3 4">EO9</strain>
    </source>
</reference>
<organism evidence="3 4">
    <name type="scientific">Sphingobium terrigena</name>
    <dbReference type="NCBI Taxonomy" id="2304063"/>
    <lineage>
        <taxon>Bacteria</taxon>
        <taxon>Pseudomonadati</taxon>
        <taxon>Pseudomonadota</taxon>
        <taxon>Alphaproteobacteria</taxon>
        <taxon>Sphingomonadales</taxon>
        <taxon>Sphingomonadaceae</taxon>
        <taxon>Sphingobium</taxon>
    </lineage>
</organism>
<dbReference type="EMBL" id="QVRA01000005">
    <property type="protein sequence ID" value="RJG55787.1"/>
    <property type="molecule type" value="Genomic_DNA"/>
</dbReference>
<keyword evidence="1" id="KW-0812">Transmembrane</keyword>
<evidence type="ECO:0000256" key="1">
    <source>
        <dbReference type="SAM" id="Phobius"/>
    </source>
</evidence>
<keyword evidence="2" id="KW-0732">Signal</keyword>
<evidence type="ECO:0000313" key="4">
    <source>
        <dbReference type="Proteomes" id="UP000283469"/>
    </source>
</evidence>
<dbReference type="Pfam" id="PF13174">
    <property type="entry name" value="TPR_6"/>
    <property type="match status" value="1"/>
</dbReference>
<dbReference type="Proteomes" id="UP000283469">
    <property type="component" value="Unassembled WGS sequence"/>
</dbReference>
<keyword evidence="1" id="KW-1133">Transmembrane helix</keyword>
<proteinExistence type="predicted"/>
<name>A0A418YUG7_9SPHN</name>
<feature type="transmembrane region" description="Helical" evidence="1">
    <location>
        <begin position="104"/>
        <end position="126"/>
    </location>
</feature>
<feature type="chain" id="PRO_5019104488" description="Tetratricopeptide repeat protein" evidence="2">
    <location>
        <begin position="38"/>
        <end position="528"/>
    </location>
</feature>
<dbReference type="SUPFAM" id="SSF48452">
    <property type="entry name" value="TPR-like"/>
    <property type="match status" value="3"/>
</dbReference>
<evidence type="ECO:0000256" key="2">
    <source>
        <dbReference type="SAM" id="SignalP"/>
    </source>
</evidence>
<dbReference type="InterPro" id="IPR019734">
    <property type="entry name" value="TPR_rpt"/>
</dbReference>
<dbReference type="InterPro" id="IPR011990">
    <property type="entry name" value="TPR-like_helical_dom_sf"/>
</dbReference>
<evidence type="ECO:0000313" key="3">
    <source>
        <dbReference type="EMBL" id="RJG55787.1"/>
    </source>
</evidence>
<comment type="caution">
    <text evidence="3">The sequence shown here is derived from an EMBL/GenBank/DDBJ whole genome shotgun (WGS) entry which is preliminary data.</text>
</comment>